<feature type="compositionally biased region" description="Basic residues" evidence="1">
    <location>
        <begin position="103"/>
        <end position="119"/>
    </location>
</feature>
<evidence type="ECO:0000256" key="1">
    <source>
        <dbReference type="SAM" id="MobiDB-lite"/>
    </source>
</evidence>
<gene>
    <name evidence="3" type="ordered locus">PMM1402</name>
</gene>
<evidence type="ECO:0000313" key="4">
    <source>
        <dbReference type="Proteomes" id="UP000001026"/>
    </source>
</evidence>
<dbReference type="HOGENOM" id="CLU_2247653_0_0_3"/>
<proteinExistence type="predicted"/>
<keyword evidence="2" id="KW-0472">Membrane</keyword>
<dbReference type="Proteomes" id="UP000001026">
    <property type="component" value="Chromosome"/>
</dbReference>
<dbReference type="OrthoDB" id="542528at2"/>
<feature type="region of interest" description="Disordered" evidence="1">
    <location>
        <begin position="98"/>
        <end position="119"/>
    </location>
</feature>
<evidence type="ECO:0000313" key="3">
    <source>
        <dbReference type="EMBL" id="CAE19861.1"/>
    </source>
</evidence>
<name>Q7V078_PROMP</name>
<dbReference type="eggNOG" id="ENOG5032INR">
    <property type="taxonomic scope" value="Bacteria"/>
</dbReference>
<feature type="transmembrane region" description="Helical" evidence="2">
    <location>
        <begin position="12"/>
        <end position="32"/>
    </location>
</feature>
<evidence type="ECO:0000256" key="2">
    <source>
        <dbReference type="SAM" id="Phobius"/>
    </source>
</evidence>
<keyword evidence="2" id="KW-0812">Transmembrane</keyword>
<accession>Q7V078</accession>
<dbReference type="KEGG" id="pmm:PMM1402"/>
<dbReference type="RefSeq" id="WP_011133031.1">
    <property type="nucleotide sequence ID" value="NC_005072.1"/>
</dbReference>
<protein>
    <submittedName>
        <fullName evidence="3">Uncharacterized protein</fullName>
    </submittedName>
</protein>
<sequence>MVYSQAKVIAGGLAHIPIVISVFYFIMISFNIRALEYAEANKSIKPKSNVLGSKTEAKPLMAVKAETEDVKETEVKEEKAQAIKGISNKLEEIEKKAEDVKEKVKKKQKDKKKKKKKKI</sequence>
<dbReference type="EMBL" id="BX548174">
    <property type="protein sequence ID" value="CAE19861.1"/>
    <property type="molecule type" value="Genomic_DNA"/>
</dbReference>
<keyword evidence="2" id="KW-1133">Transmembrane helix</keyword>
<organism evidence="3 4">
    <name type="scientific">Prochlorococcus marinus subsp. pastoris (strain CCMP1986 / NIES-2087 / MED4)</name>
    <dbReference type="NCBI Taxonomy" id="59919"/>
    <lineage>
        <taxon>Bacteria</taxon>
        <taxon>Bacillati</taxon>
        <taxon>Cyanobacteriota</taxon>
        <taxon>Cyanophyceae</taxon>
        <taxon>Synechococcales</taxon>
        <taxon>Prochlorococcaceae</taxon>
        <taxon>Prochlorococcus</taxon>
    </lineage>
</organism>
<reference evidence="3 4" key="1">
    <citation type="journal article" date="2003" name="Nature">
        <title>Genome divergence in two Prochlorococcus ecotypes reflects oceanic niche differentiation.</title>
        <authorList>
            <person name="Rocap G."/>
            <person name="Larimer F.W."/>
            <person name="Lamerdin J.E."/>
            <person name="Malfatti S."/>
            <person name="Chain P."/>
            <person name="Ahlgren N.A."/>
            <person name="Arellano A."/>
            <person name="Coleman M."/>
            <person name="Hauser L."/>
            <person name="Hess W.R."/>
            <person name="Johnson Z.I."/>
            <person name="Land M.L."/>
            <person name="Lindell D."/>
            <person name="Post A.F."/>
            <person name="Regala W."/>
            <person name="Shah M."/>
            <person name="Shaw S.L."/>
            <person name="Steglich C."/>
            <person name="Sullivan M.B."/>
            <person name="Ting C.S."/>
            <person name="Tolonen A."/>
            <person name="Webb E.A."/>
            <person name="Zinser E.R."/>
            <person name="Chisholm S.W."/>
        </authorList>
    </citation>
    <scope>NUCLEOTIDE SEQUENCE [LARGE SCALE GENOMIC DNA]</scope>
    <source>
        <strain evidence="4">CCMP1986 / NIES-2087 / MED4</strain>
    </source>
</reference>
<dbReference type="AlphaFoldDB" id="Q7V078"/>